<name>A0A5C1A7J1_9BACT</name>
<feature type="transmembrane region" description="Helical" evidence="2">
    <location>
        <begin position="315"/>
        <end position="336"/>
    </location>
</feature>
<keyword evidence="4" id="KW-1185">Reference proteome</keyword>
<keyword evidence="2" id="KW-1133">Transmembrane helix</keyword>
<dbReference type="AlphaFoldDB" id="A0A5C1A7J1"/>
<accession>A0A5C1A7J1</accession>
<keyword evidence="2" id="KW-0472">Membrane</keyword>
<dbReference type="EMBL" id="CP042425">
    <property type="protein sequence ID" value="QEL13198.1"/>
    <property type="molecule type" value="Genomic_DNA"/>
</dbReference>
<dbReference type="OrthoDB" id="9921950at2"/>
<feature type="transmembrane region" description="Helical" evidence="2">
    <location>
        <begin position="198"/>
        <end position="220"/>
    </location>
</feature>
<feature type="transmembrane region" description="Helical" evidence="2">
    <location>
        <begin position="167"/>
        <end position="191"/>
    </location>
</feature>
<evidence type="ECO:0000256" key="1">
    <source>
        <dbReference type="SAM" id="MobiDB-lite"/>
    </source>
</evidence>
<feature type="transmembrane region" description="Helical" evidence="2">
    <location>
        <begin position="343"/>
        <end position="367"/>
    </location>
</feature>
<evidence type="ECO:0000313" key="4">
    <source>
        <dbReference type="Proteomes" id="UP000324974"/>
    </source>
</evidence>
<evidence type="ECO:0000313" key="3">
    <source>
        <dbReference type="EMBL" id="QEL13198.1"/>
    </source>
</evidence>
<feature type="transmembrane region" description="Helical" evidence="2">
    <location>
        <begin position="134"/>
        <end position="155"/>
    </location>
</feature>
<dbReference type="NCBIfam" id="TIGR01053">
    <property type="entry name" value="LSD1"/>
    <property type="match status" value="1"/>
</dbReference>
<gene>
    <name evidence="3" type="ORF">PX52LOC_00051</name>
</gene>
<proteinExistence type="predicted"/>
<feature type="transmembrane region" description="Helical" evidence="2">
    <location>
        <begin position="240"/>
        <end position="262"/>
    </location>
</feature>
<feature type="region of interest" description="Disordered" evidence="1">
    <location>
        <begin position="39"/>
        <end position="112"/>
    </location>
</feature>
<dbReference type="KEGG" id="lrs:PX52LOC_00051"/>
<dbReference type="Proteomes" id="UP000324974">
    <property type="component" value="Chromosome"/>
</dbReference>
<protein>
    <submittedName>
        <fullName evidence="3">Uncharacterized protein</fullName>
    </submittedName>
</protein>
<reference evidence="4" key="1">
    <citation type="submission" date="2019-08" db="EMBL/GenBank/DDBJ databases">
        <title>Limnoglobus roseus gen. nov., sp. nov., a novel freshwater planctomycete with a giant genome from the family Gemmataceae.</title>
        <authorList>
            <person name="Kulichevskaya I.S."/>
            <person name="Naumoff D.G."/>
            <person name="Miroshnikov K."/>
            <person name="Ivanova A."/>
            <person name="Philippov D.A."/>
            <person name="Hakobyan A."/>
            <person name="Rijpstra I.C."/>
            <person name="Sinninghe Damste J.S."/>
            <person name="Liesack W."/>
            <person name="Dedysh S.N."/>
        </authorList>
    </citation>
    <scope>NUCLEOTIDE SEQUENCE [LARGE SCALE GENOMIC DNA]</scope>
    <source>
        <strain evidence="4">PX52</strain>
    </source>
</reference>
<feature type="compositionally biased region" description="Pro residues" evidence="1">
    <location>
        <begin position="42"/>
        <end position="69"/>
    </location>
</feature>
<organism evidence="3 4">
    <name type="scientific">Limnoglobus roseus</name>
    <dbReference type="NCBI Taxonomy" id="2598579"/>
    <lineage>
        <taxon>Bacteria</taxon>
        <taxon>Pseudomonadati</taxon>
        <taxon>Planctomycetota</taxon>
        <taxon>Planctomycetia</taxon>
        <taxon>Gemmatales</taxon>
        <taxon>Gemmataceae</taxon>
        <taxon>Limnoglobus</taxon>
    </lineage>
</organism>
<feature type="transmembrane region" description="Helical" evidence="2">
    <location>
        <begin position="274"/>
        <end position="295"/>
    </location>
</feature>
<sequence>MSLMVTCPTCQVMLRVPPAADTIRCPQCKTVLQLQPAVAAPVSPPPPPPPPAKPAIPLPFGRPPEPPPAVARRPEPAPTRGGKVTRGKVVEEEEEDSPEAKRPRRRGPTDEEKFERLLEKVGAEARPARTGIQLMAYGAVAAAPGQFFASVFFFSTLLLHSGNNPVLWVPIIGVIVHWLLTIVGFGFCCFGPKEMRHMAVAGLIVMLVHVVSMIGLLQLTARHISLDIVGFEGLNNENSLLGSLLLANLFSNISGVTNLPLIIMHAMQTFPVHVFVLIMFSGGIEFAKLSLIGTLANHYAVEGKSPELGHQSMRFVYRIIWVVLIGLVCELIMIGVASMGFGFVFLSLPTLMLINAYYMWCAFAWAAQFQVLLEVADVITPERFVDKRANLDTLYY</sequence>
<evidence type="ECO:0000256" key="2">
    <source>
        <dbReference type="SAM" id="Phobius"/>
    </source>
</evidence>
<keyword evidence="2" id="KW-0812">Transmembrane</keyword>